<evidence type="ECO:0008006" key="3">
    <source>
        <dbReference type="Google" id="ProtNLM"/>
    </source>
</evidence>
<protein>
    <recommendedName>
        <fullName evidence="3">Cell surface protein</fullName>
    </recommendedName>
</protein>
<dbReference type="EMBL" id="BFFO01000001">
    <property type="protein sequence ID" value="GBG96028.1"/>
    <property type="molecule type" value="Genomic_DNA"/>
</dbReference>
<dbReference type="AlphaFoldDB" id="A0A2R5HIB2"/>
<name>A0A2R5HIB2_9LACT</name>
<dbReference type="InterPro" id="IPR012505">
    <property type="entry name" value="YbbR"/>
</dbReference>
<evidence type="ECO:0000313" key="2">
    <source>
        <dbReference type="Proteomes" id="UP000245021"/>
    </source>
</evidence>
<organism evidence="1 2">
    <name type="scientific">Lactococcus termiticola</name>
    <dbReference type="NCBI Taxonomy" id="2169526"/>
    <lineage>
        <taxon>Bacteria</taxon>
        <taxon>Bacillati</taxon>
        <taxon>Bacillota</taxon>
        <taxon>Bacilli</taxon>
        <taxon>Lactobacillales</taxon>
        <taxon>Streptococcaceae</taxon>
        <taxon>Lactococcus</taxon>
    </lineage>
</organism>
<dbReference type="PANTHER" id="PTHR37804:SF1">
    <property type="entry name" value="CDAA REGULATORY PROTEIN CDAR"/>
    <property type="match status" value="1"/>
</dbReference>
<dbReference type="Pfam" id="PF07949">
    <property type="entry name" value="YbbR"/>
    <property type="match status" value="2"/>
</dbReference>
<keyword evidence="2" id="KW-1185">Reference proteome</keyword>
<proteinExistence type="predicted"/>
<dbReference type="Proteomes" id="UP000245021">
    <property type="component" value="Unassembled WGS sequence"/>
</dbReference>
<dbReference type="RefSeq" id="WP_109245016.1">
    <property type="nucleotide sequence ID" value="NZ_BFFO01000001.1"/>
</dbReference>
<dbReference type="OrthoDB" id="2960905at2"/>
<dbReference type="Gene3D" id="2.170.120.40">
    <property type="entry name" value="YbbR-like domain"/>
    <property type="match status" value="2"/>
</dbReference>
<gene>
    <name evidence="1" type="ORF">NtB2_00131</name>
</gene>
<dbReference type="PANTHER" id="PTHR37804">
    <property type="entry name" value="CDAA REGULATORY PROTEIN CDAR"/>
    <property type="match status" value="1"/>
</dbReference>
<evidence type="ECO:0000313" key="1">
    <source>
        <dbReference type="EMBL" id="GBG96028.1"/>
    </source>
</evidence>
<sequence>MKFPNFFSSKAFYILTAVFFAVILFFNANSVALRNQGNSIQAGEVYTATVSNVPIEVKYDNNKYFVSGYQATANVALSGYNRLQISNEQNADTRNFSLVVDLTHNEAGTVQAPIKVEGLPSGINAQLTPNTLSINIEPKVTKEFKVTAPVAANQLSPGYSVASTELSQETVKVSAGENTLEQIQSVEAVLPTNTVLSSDFSDTVSLRALDASGKSVSAQIQPNHVKLNLKLNEPSKTVPIEVKQTGSLASSVKSMALELQTKSIKISGAQADLDKITSITVSVDVSGITETVTRHVHVTVPDGITADPVNVDVNVNPTKN</sequence>
<dbReference type="InterPro" id="IPR053154">
    <property type="entry name" value="c-di-AMP_regulator"/>
</dbReference>
<accession>A0A2R5HIB2</accession>
<dbReference type="Gene3D" id="2.170.120.30">
    <property type="match status" value="1"/>
</dbReference>
<reference evidence="1 2" key="1">
    <citation type="journal article" date="2018" name="Genome Announc.">
        <title>Draft Genome Sequence of Lactococcus sp. Strain NtB2 (JCM 32569), Isolated from the Gut of the Higher Termite Nasutitermes takasagoensis.</title>
        <authorList>
            <person name="Noda S."/>
            <person name="Aihara C."/>
            <person name="Yuki M."/>
            <person name="Ohkuma M."/>
        </authorList>
    </citation>
    <scope>NUCLEOTIDE SEQUENCE [LARGE SCALE GENOMIC DNA]</scope>
    <source>
        <strain evidence="1 2">NtB2</strain>
    </source>
</reference>
<comment type="caution">
    <text evidence="1">The sequence shown here is derived from an EMBL/GenBank/DDBJ whole genome shotgun (WGS) entry which is preliminary data.</text>
</comment>